<keyword evidence="1" id="KW-0812">Transmembrane</keyword>
<feature type="transmembrane region" description="Helical" evidence="1">
    <location>
        <begin position="20"/>
        <end position="46"/>
    </location>
</feature>
<keyword evidence="1" id="KW-1133">Transmembrane helix</keyword>
<dbReference type="RefSeq" id="WP_190441092.1">
    <property type="nucleotide sequence ID" value="NZ_JAMPKM010000016.1"/>
</dbReference>
<proteinExistence type="predicted"/>
<evidence type="ECO:0000259" key="2">
    <source>
        <dbReference type="Pfam" id="PF04116"/>
    </source>
</evidence>
<evidence type="ECO:0000256" key="1">
    <source>
        <dbReference type="SAM" id="Phobius"/>
    </source>
</evidence>
<gene>
    <name evidence="3" type="ORF">NC998_22055</name>
</gene>
<keyword evidence="1" id="KW-0472">Membrane</keyword>
<comment type="caution">
    <text evidence="3">The sequence shown here is derived from an EMBL/GenBank/DDBJ whole genome shotgun (WGS) entry which is preliminary data.</text>
</comment>
<reference evidence="3 4" key="1">
    <citation type="submission" date="2022-04" db="EMBL/GenBank/DDBJ databases">
        <title>Positive selection, recombination, and allopatry shape intraspecific diversity of widespread and dominant cyanobacteria.</title>
        <authorList>
            <person name="Wei J."/>
            <person name="Shu W."/>
            <person name="Hu C."/>
        </authorList>
    </citation>
    <scope>NUCLEOTIDE SEQUENCE [LARGE SCALE GENOMIC DNA]</scope>
    <source>
        <strain evidence="3 4">GB2-A4</strain>
    </source>
</reference>
<sequence length="130" mass="14935">MEFYSPLQRIITSLVLPPKLFLIWLFGITPTHLLIYEVIFAAELIFHHSNWALPLLLDRALSYVIVTPNYHRAHHARLLSGMHSNYASLLTIWDILFCSVQYPAVPEAIKLGIPGVNQEFTLLRLLVLPF</sequence>
<evidence type="ECO:0000313" key="4">
    <source>
        <dbReference type="Proteomes" id="UP001464891"/>
    </source>
</evidence>
<protein>
    <submittedName>
        <fullName evidence="3">Sterol desaturase family protein</fullName>
    </submittedName>
</protein>
<dbReference type="Pfam" id="PF04116">
    <property type="entry name" value="FA_hydroxylase"/>
    <property type="match status" value="1"/>
</dbReference>
<dbReference type="InterPro" id="IPR006694">
    <property type="entry name" value="Fatty_acid_hydroxylase"/>
</dbReference>
<evidence type="ECO:0000313" key="3">
    <source>
        <dbReference type="EMBL" id="MEP0819788.1"/>
    </source>
</evidence>
<dbReference type="EMBL" id="JAMPKM010000016">
    <property type="protein sequence ID" value="MEP0819788.1"/>
    <property type="molecule type" value="Genomic_DNA"/>
</dbReference>
<organism evidence="3 4">
    <name type="scientific">Trichocoleus desertorum GB2-A4</name>
    <dbReference type="NCBI Taxonomy" id="2933944"/>
    <lineage>
        <taxon>Bacteria</taxon>
        <taxon>Bacillati</taxon>
        <taxon>Cyanobacteriota</taxon>
        <taxon>Cyanophyceae</taxon>
        <taxon>Leptolyngbyales</taxon>
        <taxon>Trichocoleusaceae</taxon>
        <taxon>Trichocoleus</taxon>
    </lineage>
</organism>
<dbReference type="Proteomes" id="UP001464891">
    <property type="component" value="Unassembled WGS sequence"/>
</dbReference>
<feature type="domain" description="Fatty acid hydroxylase" evidence="2">
    <location>
        <begin position="7"/>
        <end position="97"/>
    </location>
</feature>
<accession>A0ABV0JEP9</accession>
<keyword evidence="4" id="KW-1185">Reference proteome</keyword>
<name>A0ABV0JEP9_9CYAN</name>